<feature type="signal peptide" evidence="17">
    <location>
        <begin position="1"/>
        <end position="21"/>
    </location>
</feature>
<evidence type="ECO:0000256" key="9">
    <source>
        <dbReference type="ARBA" id="ARBA00022982"/>
    </source>
</evidence>
<sequence>MAVLCVFSICFSLLVVMPVLGQPLALGVSVLLFSLFSCVMVGLSVSSWYGYVLFLVYVGGLLVMFAYVAALVPNSIFLGFWVFFGFFCGMGLSVWLYVLLYVQDYKVISWLGEMSMSKFLFSSGSGLVSSSGVSIMVVLGVVLLINLLAVVKVCYYQQGPLRFHSELK</sequence>
<dbReference type="RefSeq" id="YP_009306162.1">
    <property type="nucleotide sequence ID" value="NC_031361.1"/>
</dbReference>
<evidence type="ECO:0000256" key="8">
    <source>
        <dbReference type="ARBA" id="ARBA00022967"/>
    </source>
</evidence>
<evidence type="ECO:0000256" key="3">
    <source>
        <dbReference type="ARBA" id="ARBA00012944"/>
    </source>
</evidence>
<keyword evidence="11" id="KW-0520">NAD</keyword>
<dbReference type="PANTHER" id="PTHR11435:SF1">
    <property type="entry name" value="NADH-UBIQUINONE OXIDOREDUCTASE CHAIN 6"/>
    <property type="match status" value="1"/>
</dbReference>
<evidence type="ECO:0000256" key="17">
    <source>
        <dbReference type="SAM" id="SignalP"/>
    </source>
</evidence>
<evidence type="ECO:0000256" key="5">
    <source>
        <dbReference type="ARBA" id="ARBA00022448"/>
    </source>
</evidence>
<keyword evidence="6" id="KW-0679">Respiratory chain</keyword>
<evidence type="ECO:0000256" key="6">
    <source>
        <dbReference type="ARBA" id="ARBA00022660"/>
    </source>
</evidence>
<geneLocation type="mitochondrion" evidence="18"/>
<evidence type="ECO:0000256" key="4">
    <source>
        <dbReference type="ARBA" id="ARBA00021095"/>
    </source>
</evidence>
<dbReference type="EMBL" id="KU310895">
    <property type="protein sequence ID" value="AOP04368.1"/>
    <property type="molecule type" value="Genomic_DNA"/>
</dbReference>
<keyword evidence="12 18" id="KW-0496">Mitochondrion</keyword>
<accession>A0A1C9IIK2</accession>
<evidence type="ECO:0000256" key="10">
    <source>
        <dbReference type="ARBA" id="ARBA00022989"/>
    </source>
</evidence>
<evidence type="ECO:0000256" key="7">
    <source>
        <dbReference type="ARBA" id="ARBA00022692"/>
    </source>
</evidence>
<evidence type="ECO:0000256" key="1">
    <source>
        <dbReference type="ARBA" id="ARBA00004225"/>
    </source>
</evidence>
<protein>
    <recommendedName>
        <fullName evidence="4">NADH-ubiquinone oxidoreductase chain 6</fullName>
        <ecNumber evidence="3">7.1.1.2</ecNumber>
    </recommendedName>
    <alternativeName>
        <fullName evidence="14">NADH dehydrogenase subunit 6</fullName>
    </alternativeName>
</protein>
<dbReference type="GO" id="GO:0031966">
    <property type="term" value="C:mitochondrial membrane"/>
    <property type="evidence" value="ECO:0007669"/>
    <property type="project" value="UniProtKB-SubCell"/>
</dbReference>
<name>A0A1C9IIK2_HALIR</name>
<evidence type="ECO:0000256" key="16">
    <source>
        <dbReference type="SAM" id="Phobius"/>
    </source>
</evidence>
<feature type="chain" id="PRO_5008894456" description="NADH-ubiquinone oxidoreductase chain 6" evidence="17">
    <location>
        <begin position="22"/>
        <end position="168"/>
    </location>
</feature>
<evidence type="ECO:0000256" key="15">
    <source>
        <dbReference type="ARBA" id="ARBA00049551"/>
    </source>
</evidence>
<evidence type="ECO:0000256" key="14">
    <source>
        <dbReference type="ARBA" id="ARBA00031019"/>
    </source>
</evidence>
<reference evidence="18" key="1">
    <citation type="submission" date="2015-12" db="EMBL/GenBank/DDBJ databases">
        <title>Complete mitochondrial DNA sequence and gene organization of three abalones, Haliotis discus hannai, Haliotis iris and their F1 hybrid generation.</title>
        <authorList>
            <person name="Fang X."/>
            <person name="Guo Z."/>
            <person name="Zhang W."/>
            <person name="Li L."/>
            <person name="Zhang J."/>
            <person name="Zhang H."/>
            <person name="Hou X."/>
        </authorList>
    </citation>
    <scope>NUCLEOTIDE SEQUENCE</scope>
</reference>
<dbReference type="CTD" id="4541"/>
<feature type="transmembrane region" description="Helical" evidence="16">
    <location>
        <begin position="54"/>
        <end position="72"/>
    </location>
</feature>
<feature type="transmembrane region" description="Helical" evidence="16">
    <location>
        <begin position="133"/>
        <end position="155"/>
    </location>
</feature>
<organism evidence="18">
    <name type="scientific">Haliotis iris</name>
    <name type="common">Paua abalone</name>
    <dbReference type="NCBI Taxonomy" id="36096"/>
    <lineage>
        <taxon>Eukaryota</taxon>
        <taxon>Metazoa</taxon>
        <taxon>Spiralia</taxon>
        <taxon>Lophotrochozoa</taxon>
        <taxon>Mollusca</taxon>
        <taxon>Gastropoda</taxon>
        <taxon>Vetigastropoda</taxon>
        <taxon>Lepetellida</taxon>
        <taxon>Haliotoidea</taxon>
        <taxon>Haliotidae</taxon>
        <taxon>Haliotis</taxon>
    </lineage>
</organism>
<feature type="transmembrane region" description="Helical" evidence="16">
    <location>
        <begin position="78"/>
        <end position="100"/>
    </location>
</feature>
<keyword evidence="10 16" id="KW-1133">Transmembrane helix</keyword>
<dbReference type="GeneID" id="29288413"/>
<evidence type="ECO:0000256" key="12">
    <source>
        <dbReference type="ARBA" id="ARBA00023128"/>
    </source>
</evidence>
<comment type="subcellular location">
    <subcellularLocation>
        <location evidence="1">Mitochondrion membrane</location>
        <topology evidence="1">Multi-pass membrane protein</topology>
    </subcellularLocation>
</comment>
<dbReference type="PANTHER" id="PTHR11435">
    <property type="entry name" value="NADH UBIQUINONE OXIDOREDUCTASE SUBUNIT ND6"/>
    <property type="match status" value="1"/>
</dbReference>
<dbReference type="EC" id="7.1.1.2" evidence="3"/>
<keyword evidence="8" id="KW-1278">Translocase</keyword>
<evidence type="ECO:0000313" key="18">
    <source>
        <dbReference type="EMBL" id="AOP04368.1"/>
    </source>
</evidence>
<proteinExistence type="inferred from homology"/>
<comment type="catalytic activity">
    <reaction evidence="15">
        <text>a ubiquinone + NADH + 5 H(+)(in) = a ubiquinol + NAD(+) + 4 H(+)(out)</text>
        <dbReference type="Rhea" id="RHEA:29091"/>
        <dbReference type="Rhea" id="RHEA-COMP:9565"/>
        <dbReference type="Rhea" id="RHEA-COMP:9566"/>
        <dbReference type="ChEBI" id="CHEBI:15378"/>
        <dbReference type="ChEBI" id="CHEBI:16389"/>
        <dbReference type="ChEBI" id="CHEBI:17976"/>
        <dbReference type="ChEBI" id="CHEBI:57540"/>
        <dbReference type="ChEBI" id="CHEBI:57945"/>
        <dbReference type="EC" id="7.1.1.2"/>
    </reaction>
</comment>
<evidence type="ECO:0000256" key="2">
    <source>
        <dbReference type="ARBA" id="ARBA00005698"/>
    </source>
</evidence>
<keyword evidence="13 16" id="KW-0472">Membrane</keyword>
<gene>
    <name evidence="18" type="primary">ND6</name>
</gene>
<evidence type="ECO:0000256" key="13">
    <source>
        <dbReference type="ARBA" id="ARBA00023136"/>
    </source>
</evidence>
<keyword evidence="9" id="KW-0249">Electron transport</keyword>
<dbReference type="GO" id="GO:0008137">
    <property type="term" value="F:NADH dehydrogenase (ubiquinone) activity"/>
    <property type="evidence" value="ECO:0007669"/>
    <property type="project" value="UniProtKB-EC"/>
</dbReference>
<evidence type="ECO:0000256" key="11">
    <source>
        <dbReference type="ARBA" id="ARBA00023027"/>
    </source>
</evidence>
<keyword evidence="17" id="KW-0732">Signal</keyword>
<comment type="similarity">
    <text evidence="2">Belongs to the complex I subunit 6 family.</text>
</comment>
<dbReference type="AlphaFoldDB" id="A0A1C9IIK2"/>
<keyword evidence="5" id="KW-0813">Transport</keyword>
<keyword evidence="7 16" id="KW-0812">Transmembrane</keyword>
<dbReference type="InterPro" id="IPR050269">
    <property type="entry name" value="ComplexI_Subunit6"/>
</dbReference>